<feature type="chain" id="PRO_5020842417" evidence="1">
    <location>
        <begin position="20"/>
        <end position="182"/>
    </location>
</feature>
<sequence>MRKHIILLGVLLSGLFANAQSKNEVKVNILNTIVLASVELGYEHFLDNDQSIGVEFLINDRFSYTSEKSGGAKEFKTNSILASYNFYFGANGESNSGYYVSPFLKYRFGDFNEKEVINDVEVTHTTDMNSFIVGLGTGYKWAWNNKFAIAPYANIARNFSSAVNDRFSAIEFNAGVSIGYRF</sequence>
<dbReference type="Proteomes" id="UP000307507">
    <property type="component" value="Unassembled WGS sequence"/>
</dbReference>
<evidence type="ECO:0000313" key="3">
    <source>
        <dbReference type="Proteomes" id="UP000307507"/>
    </source>
</evidence>
<reference evidence="2 3" key="1">
    <citation type="submission" date="2019-04" db="EMBL/GenBank/DDBJ databases">
        <title>Flavobacterium sp. nov. isolated from construction timber.</title>
        <authorList>
            <person name="Lin S.-Y."/>
            <person name="Chang C.-T."/>
            <person name="Young C.-C."/>
        </authorList>
    </citation>
    <scope>NUCLEOTIDE SEQUENCE [LARGE SCALE GENOMIC DNA]</scope>
    <source>
        <strain evidence="2 3">CC-CTC003</strain>
    </source>
</reference>
<dbReference type="GO" id="GO:0019867">
    <property type="term" value="C:outer membrane"/>
    <property type="evidence" value="ECO:0007669"/>
    <property type="project" value="InterPro"/>
</dbReference>
<organism evidence="2 3">
    <name type="scientific">Flavobacterium supellecticarium</name>
    <dbReference type="NCBI Taxonomy" id="2565924"/>
    <lineage>
        <taxon>Bacteria</taxon>
        <taxon>Pseudomonadati</taxon>
        <taxon>Bacteroidota</taxon>
        <taxon>Flavobacteriia</taxon>
        <taxon>Flavobacteriales</taxon>
        <taxon>Flavobacteriaceae</taxon>
        <taxon>Flavobacterium</taxon>
    </lineage>
</organism>
<dbReference type="Gene3D" id="2.40.128.130">
    <property type="entry name" value="Autotransporter beta-domain"/>
    <property type="match status" value="1"/>
</dbReference>
<dbReference type="EMBL" id="SSNZ01000009">
    <property type="protein sequence ID" value="THF48135.1"/>
    <property type="molecule type" value="Genomic_DNA"/>
</dbReference>
<comment type="caution">
    <text evidence="2">The sequence shown here is derived from an EMBL/GenBank/DDBJ whole genome shotgun (WGS) entry which is preliminary data.</text>
</comment>
<dbReference type="SUPFAM" id="SSF103515">
    <property type="entry name" value="Autotransporter"/>
    <property type="match status" value="1"/>
</dbReference>
<dbReference type="InterPro" id="IPR036709">
    <property type="entry name" value="Autotransporte_beta_dom_sf"/>
</dbReference>
<keyword evidence="1" id="KW-0732">Signal</keyword>
<evidence type="ECO:0000256" key="1">
    <source>
        <dbReference type="SAM" id="SignalP"/>
    </source>
</evidence>
<dbReference type="InterPro" id="IPR006315">
    <property type="entry name" value="OM_autotransptr_brl_dom"/>
</dbReference>
<protein>
    <submittedName>
        <fullName evidence="2">Autotransporter outer membrane beta-barrel domain-containing protein</fullName>
    </submittedName>
</protein>
<feature type="signal peptide" evidence="1">
    <location>
        <begin position="1"/>
        <end position="19"/>
    </location>
</feature>
<name>A0A4S3ZRH6_9FLAO</name>
<dbReference type="AlphaFoldDB" id="A0A4S3ZRH6"/>
<keyword evidence="3" id="KW-1185">Reference proteome</keyword>
<gene>
    <name evidence="2" type="ORF">E6C50_14910</name>
</gene>
<dbReference type="Pfam" id="PF12099">
    <property type="entry name" value="DUF3575"/>
    <property type="match status" value="1"/>
</dbReference>
<proteinExistence type="predicted"/>
<dbReference type="NCBIfam" id="TIGR01414">
    <property type="entry name" value="autotrans_barl"/>
    <property type="match status" value="1"/>
</dbReference>
<accession>A0A4S3ZRH6</accession>
<dbReference type="RefSeq" id="WP_136404037.1">
    <property type="nucleotide sequence ID" value="NZ_SSNZ01000009.1"/>
</dbReference>
<dbReference type="OrthoDB" id="768080at2"/>
<evidence type="ECO:0000313" key="2">
    <source>
        <dbReference type="EMBL" id="THF48135.1"/>
    </source>
</evidence>
<dbReference type="InterPro" id="IPR021958">
    <property type="entry name" value="DUF3575"/>
</dbReference>